<sequence length="236" mass="26171">MSAASASSDVPASAPRMQDLTTITLLDDSRNETDIKTAFLLFGDRSETFQSIKFQAEFYDGEPGEYRALHFPIDMPELHILGDGQKLKTNGTIYHIVTAVPTDSLHWARLHQQEATLKFAKGTPTQWDDEWPNRTQLSVSDATLNDSQQPTWELSSRTGSGGIDVDSAPMTITETVRLVLEDPQFPQDLVPEDARPHQEDNAMQGAPETSDDDDFWADDESLDLDEGDPEGDEATT</sequence>
<evidence type="ECO:0000313" key="3">
    <source>
        <dbReference type="Proteomes" id="UP000279259"/>
    </source>
</evidence>
<protein>
    <submittedName>
        <fullName evidence="2">Uncharacterized protein</fullName>
    </submittedName>
</protein>
<proteinExistence type="predicted"/>
<feature type="compositionally biased region" description="Polar residues" evidence="1">
    <location>
        <begin position="141"/>
        <end position="158"/>
    </location>
</feature>
<evidence type="ECO:0000256" key="1">
    <source>
        <dbReference type="SAM" id="MobiDB-lite"/>
    </source>
</evidence>
<feature type="compositionally biased region" description="Acidic residues" evidence="1">
    <location>
        <begin position="209"/>
        <end position="236"/>
    </location>
</feature>
<accession>A0A427YRJ9</accession>
<dbReference type="EMBL" id="RSCD01000003">
    <property type="protein sequence ID" value="RSH93646.1"/>
    <property type="molecule type" value="Genomic_DNA"/>
</dbReference>
<evidence type="ECO:0000313" key="2">
    <source>
        <dbReference type="EMBL" id="RSH93646.1"/>
    </source>
</evidence>
<feature type="region of interest" description="Disordered" evidence="1">
    <location>
        <begin position="185"/>
        <end position="236"/>
    </location>
</feature>
<gene>
    <name evidence="2" type="ORF">EHS25_006292</name>
</gene>
<name>A0A427YRJ9_9TREE</name>
<reference evidence="2 3" key="1">
    <citation type="submission" date="2018-11" db="EMBL/GenBank/DDBJ databases">
        <title>Genome sequence of Saitozyma podzolica DSM 27192.</title>
        <authorList>
            <person name="Aliyu H."/>
            <person name="Gorte O."/>
            <person name="Ochsenreither K."/>
        </authorList>
    </citation>
    <scope>NUCLEOTIDE SEQUENCE [LARGE SCALE GENOMIC DNA]</scope>
    <source>
        <strain evidence="2 3">DSM 27192</strain>
    </source>
</reference>
<feature type="region of interest" description="Disordered" evidence="1">
    <location>
        <begin position="141"/>
        <end position="167"/>
    </location>
</feature>
<keyword evidence="3" id="KW-1185">Reference proteome</keyword>
<dbReference type="AlphaFoldDB" id="A0A427YRJ9"/>
<organism evidence="2 3">
    <name type="scientific">Saitozyma podzolica</name>
    <dbReference type="NCBI Taxonomy" id="1890683"/>
    <lineage>
        <taxon>Eukaryota</taxon>
        <taxon>Fungi</taxon>
        <taxon>Dikarya</taxon>
        <taxon>Basidiomycota</taxon>
        <taxon>Agaricomycotina</taxon>
        <taxon>Tremellomycetes</taxon>
        <taxon>Tremellales</taxon>
        <taxon>Trimorphomycetaceae</taxon>
        <taxon>Saitozyma</taxon>
    </lineage>
</organism>
<comment type="caution">
    <text evidence="2">The sequence shown here is derived from an EMBL/GenBank/DDBJ whole genome shotgun (WGS) entry which is preliminary data.</text>
</comment>
<dbReference type="Proteomes" id="UP000279259">
    <property type="component" value="Unassembled WGS sequence"/>
</dbReference>